<evidence type="ECO:0000256" key="1">
    <source>
        <dbReference type="SAM" id="MobiDB-lite"/>
    </source>
</evidence>
<dbReference type="STRING" id="1763538.LPB68_18350"/>
<dbReference type="RefSeq" id="WP_068656276.1">
    <property type="nucleotide sequence ID" value="NZ_CP017770.1"/>
</dbReference>
<reference evidence="2 3" key="1">
    <citation type="submission" date="2016-02" db="EMBL/GenBank/DDBJ databases">
        <title>Paenibacillus sp. LPB0068, isolated from Crassostrea gigas.</title>
        <authorList>
            <person name="Shin S.-K."/>
            <person name="Yi H."/>
        </authorList>
    </citation>
    <scope>NUCLEOTIDE SEQUENCE [LARGE SCALE GENOMIC DNA]</scope>
    <source>
        <strain evidence="2 3">LPB0068</strain>
    </source>
</reference>
<evidence type="ECO:0000313" key="2">
    <source>
        <dbReference type="EMBL" id="OAB77015.1"/>
    </source>
</evidence>
<evidence type="ECO:0000313" key="3">
    <source>
        <dbReference type="Proteomes" id="UP000077134"/>
    </source>
</evidence>
<comment type="caution">
    <text evidence="2">The sequence shown here is derived from an EMBL/GenBank/DDBJ whole genome shotgun (WGS) entry which is preliminary data.</text>
</comment>
<dbReference type="KEGG" id="pcx:LPB68_18350"/>
<name>A0A167FY72_9BACL</name>
<sequence>MSKRHFSSMQSNSPISQANNSVDRLHQSISQAISHPSEQLVEQVENSLDHAEQAVEAAQGSENTLAIQRTNELLADEIDRLKEINVTD</sequence>
<feature type="compositionally biased region" description="Polar residues" evidence="1">
    <location>
        <begin position="7"/>
        <end position="37"/>
    </location>
</feature>
<keyword evidence="3" id="KW-1185">Reference proteome</keyword>
<organism evidence="2 3">
    <name type="scientific">Paenibacillus crassostreae</name>
    <dbReference type="NCBI Taxonomy" id="1763538"/>
    <lineage>
        <taxon>Bacteria</taxon>
        <taxon>Bacillati</taxon>
        <taxon>Bacillota</taxon>
        <taxon>Bacilli</taxon>
        <taxon>Bacillales</taxon>
        <taxon>Paenibacillaceae</taxon>
        <taxon>Paenibacillus</taxon>
    </lineage>
</organism>
<feature type="region of interest" description="Disordered" evidence="1">
    <location>
        <begin position="1"/>
        <end position="64"/>
    </location>
</feature>
<gene>
    <name evidence="2" type="ORF">PNBC_06390</name>
</gene>
<proteinExistence type="predicted"/>
<dbReference type="AlphaFoldDB" id="A0A167FY72"/>
<dbReference type="EMBL" id="LSFN01000005">
    <property type="protein sequence ID" value="OAB77015.1"/>
    <property type="molecule type" value="Genomic_DNA"/>
</dbReference>
<dbReference type="OrthoDB" id="2932110at2"/>
<accession>A0A167FY72</accession>
<protein>
    <submittedName>
        <fullName evidence="2">Uncharacterized protein</fullName>
    </submittedName>
</protein>
<dbReference type="Proteomes" id="UP000077134">
    <property type="component" value="Unassembled WGS sequence"/>
</dbReference>